<evidence type="ECO:0000313" key="2">
    <source>
        <dbReference type="EMBL" id="RDK02208.1"/>
    </source>
</evidence>
<accession>A0A370N9K0</accession>
<keyword evidence="1" id="KW-0472">Membrane</keyword>
<keyword evidence="1" id="KW-0812">Transmembrane</keyword>
<reference evidence="3" key="1">
    <citation type="submission" date="2018-05" db="EMBL/GenBank/DDBJ databases">
        <authorList>
            <person name="Feng T."/>
        </authorList>
    </citation>
    <scope>NUCLEOTIDE SEQUENCE [LARGE SCALE GENOMIC DNA]</scope>
    <source>
        <strain evidence="3">S27</strain>
    </source>
</reference>
<proteinExistence type="predicted"/>
<gene>
    <name evidence="2" type="ORF">DLM46_14905</name>
</gene>
<dbReference type="Proteomes" id="UP000254875">
    <property type="component" value="Unassembled WGS sequence"/>
</dbReference>
<dbReference type="AlphaFoldDB" id="A0A370N9K0"/>
<feature type="transmembrane region" description="Helical" evidence="1">
    <location>
        <begin position="493"/>
        <end position="512"/>
    </location>
</feature>
<protein>
    <submittedName>
        <fullName evidence="2">Uncharacterized protein</fullName>
    </submittedName>
</protein>
<dbReference type="EMBL" id="QHKS01000008">
    <property type="protein sequence ID" value="RDK02208.1"/>
    <property type="molecule type" value="Genomic_DNA"/>
</dbReference>
<feature type="transmembrane region" description="Helical" evidence="1">
    <location>
        <begin position="332"/>
        <end position="351"/>
    </location>
</feature>
<keyword evidence="3" id="KW-1185">Reference proteome</keyword>
<feature type="transmembrane region" description="Helical" evidence="1">
    <location>
        <begin position="357"/>
        <end position="375"/>
    </location>
</feature>
<evidence type="ECO:0000256" key="1">
    <source>
        <dbReference type="SAM" id="Phobius"/>
    </source>
</evidence>
<keyword evidence="1" id="KW-1133">Transmembrane helix</keyword>
<evidence type="ECO:0000313" key="3">
    <source>
        <dbReference type="Proteomes" id="UP000254875"/>
    </source>
</evidence>
<name>A0A370N9K0_9BURK</name>
<comment type="caution">
    <text evidence="2">The sequence shown here is derived from an EMBL/GenBank/DDBJ whole genome shotgun (WGS) entry which is preliminary data.</text>
</comment>
<sequence>MQHAAVENGAAPAFRTLHAVLDRFADICKSSDESEYFEDVASLFPKELYSPGPPMIRLMTGQADGVDEYAIEVAHDLGLTVDLVAPGTLRADYDAVSARSVGFGCPLERLRTDDAPFAMRDELAFSYADMLVAVWDGGPAHGTAGGVVRLIQRAVLAGLPVLWIDLEGKLWTIEADRVTEECLYRLRRRELDEGLLGSLFKHRDLAKGVLIDPLRRRLNPLDGNLVVPSGETEMLARYASECRGWRMFERRAGSFHELMAAIFRLDVHESLCSVWKWICGECATQKQEDPVDGPAPNTAEDSRLATPDGLQARFEWSDARANVAGGRHRSSIWNLYMLSSAAVFASVMGIVNSGITWPLVEIVFIASIIGTFCVARRRDWHRIWLGHRFVAEQIRYLQILRPFLAIPAPFQAPLFVHSDSRRAGHRLRSAERWILQRALSADGLPSEYKGYDLASADRGELVSKLRQEVNLQARFHKRAHKYAKRLREVAEDWVAGGLFWLVLGCTIVHVILRCSHVEVPLWVEPCLQVFSASAPALAAALHGVMTKLEIGRIAAQSHKVRSRLLVLDSVVSNDNERHSLPDWISMARLRADAMEVASLLSEENEQWRDLIRYQETEIPA</sequence>
<organism evidence="2 3">
    <name type="scientific">Paraburkholderia lacunae</name>
    <dbReference type="NCBI Taxonomy" id="2211104"/>
    <lineage>
        <taxon>Bacteria</taxon>
        <taxon>Pseudomonadati</taxon>
        <taxon>Pseudomonadota</taxon>
        <taxon>Betaproteobacteria</taxon>
        <taxon>Burkholderiales</taxon>
        <taxon>Burkholderiaceae</taxon>
        <taxon>Paraburkholderia</taxon>
    </lineage>
</organism>